<dbReference type="EMBL" id="JAPZBU010000004">
    <property type="protein sequence ID" value="KAJ5407791.1"/>
    <property type="molecule type" value="Genomic_DNA"/>
</dbReference>
<reference evidence="2" key="2">
    <citation type="journal article" date="2023" name="IMA Fungus">
        <title>Comparative genomic study of the Penicillium genus elucidates a diverse pangenome and 15 lateral gene transfer events.</title>
        <authorList>
            <person name="Petersen C."/>
            <person name="Sorensen T."/>
            <person name="Nielsen M.R."/>
            <person name="Sondergaard T.E."/>
            <person name="Sorensen J.L."/>
            <person name="Fitzpatrick D.A."/>
            <person name="Frisvad J.C."/>
            <person name="Nielsen K.L."/>
        </authorList>
    </citation>
    <scope>NUCLEOTIDE SEQUENCE</scope>
    <source>
        <strain evidence="2">IBT 29677</strain>
    </source>
</reference>
<dbReference type="InterPro" id="IPR036291">
    <property type="entry name" value="NAD(P)-bd_dom_sf"/>
</dbReference>
<dbReference type="SUPFAM" id="SSF51735">
    <property type="entry name" value="NAD(P)-binding Rossmann-fold domains"/>
    <property type="match status" value="1"/>
</dbReference>
<dbReference type="OrthoDB" id="1731983at2759"/>
<dbReference type="InterPro" id="IPR055222">
    <property type="entry name" value="PRISE-like_Rossmann-fold"/>
</dbReference>
<dbReference type="Gene3D" id="3.40.50.720">
    <property type="entry name" value="NAD(P)-binding Rossmann-like Domain"/>
    <property type="match status" value="1"/>
</dbReference>
<feature type="domain" description="PRISE-like Rossmann-fold" evidence="1">
    <location>
        <begin position="9"/>
        <end position="336"/>
    </location>
</feature>
<dbReference type="CDD" id="cd08948">
    <property type="entry name" value="5beta-POR_like_SDR_a"/>
    <property type="match status" value="1"/>
</dbReference>
<name>A0A9X0BCP6_9EURO</name>
<sequence length="356" mass="39956">MTPNQNRHAIVFGCTGISGWALVNQLLSGYPAIDTFEKVTAISNRPFDLDDAQWPCEDDDTRLQIVSGLDLLAEDDISLQRILSEKVSSVRTVSHIYFAAYRESHDGPEECRMNKQMLSVSVQTIEKLSSNFQSVTLITGTKAYGVLLGDKFPFRGQAPLKESFPRIPEEFAKDLFYYHQKDLLKELSAGKTWSWCEVRPDIIIGIAPFGNANCIAQSTGTYLSFYREMEGPGARVPFMGSETGWSLLSTDSNQDLIAQLCIFASLQPKDKVHGQTFNVGDNSIPLSWSTRWPLIAAYFGLEGTGPSKDSLTPAQYIDHHWNEFQNLCHERGLREDVVYRGDSQYWVKGQDECNGL</sequence>
<protein>
    <recommendedName>
        <fullName evidence="1">PRISE-like Rossmann-fold domain-containing protein</fullName>
    </recommendedName>
</protein>
<evidence type="ECO:0000313" key="2">
    <source>
        <dbReference type="EMBL" id="KAJ5407791.1"/>
    </source>
</evidence>
<organism evidence="2 3">
    <name type="scientific">Penicillium cosmopolitanum</name>
    <dbReference type="NCBI Taxonomy" id="1131564"/>
    <lineage>
        <taxon>Eukaryota</taxon>
        <taxon>Fungi</taxon>
        <taxon>Dikarya</taxon>
        <taxon>Ascomycota</taxon>
        <taxon>Pezizomycotina</taxon>
        <taxon>Eurotiomycetes</taxon>
        <taxon>Eurotiomycetidae</taxon>
        <taxon>Eurotiales</taxon>
        <taxon>Aspergillaceae</taxon>
        <taxon>Penicillium</taxon>
    </lineage>
</organism>
<dbReference type="PANTHER" id="PTHR32487:SF8">
    <property type="entry name" value="NAD-DEPENDENT EPIMERASE_DEHYDRATASE DOMAIN-CONTAINING PROTEIN"/>
    <property type="match status" value="1"/>
</dbReference>
<dbReference type="PANTHER" id="PTHR32487">
    <property type="entry name" value="3-OXO-DELTA(4,5)-STEROID 5-BETA-REDUCTASE"/>
    <property type="match status" value="1"/>
</dbReference>
<evidence type="ECO:0000259" key="1">
    <source>
        <dbReference type="Pfam" id="PF22917"/>
    </source>
</evidence>
<keyword evidence="3" id="KW-1185">Reference proteome</keyword>
<dbReference type="AlphaFoldDB" id="A0A9X0BCP6"/>
<dbReference type="Proteomes" id="UP001147747">
    <property type="component" value="Unassembled WGS sequence"/>
</dbReference>
<gene>
    <name evidence="2" type="ORF">N7509_001674</name>
</gene>
<dbReference type="RefSeq" id="XP_056492106.1">
    <property type="nucleotide sequence ID" value="XM_056626311.1"/>
</dbReference>
<reference evidence="2" key="1">
    <citation type="submission" date="2022-12" db="EMBL/GenBank/DDBJ databases">
        <authorList>
            <person name="Petersen C."/>
        </authorList>
    </citation>
    <scope>NUCLEOTIDE SEQUENCE</scope>
    <source>
        <strain evidence="2">IBT 29677</strain>
    </source>
</reference>
<accession>A0A9X0BCP6</accession>
<comment type="caution">
    <text evidence="2">The sequence shown here is derived from an EMBL/GenBank/DDBJ whole genome shotgun (WGS) entry which is preliminary data.</text>
</comment>
<dbReference type="GeneID" id="81365291"/>
<proteinExistence type="predicted"/>
<evidence type="ECO:0000313" key="3">
    <source>
        <dbReference type="Proteomes" id="UP001147747"/>
    </source>
</evidence>
<dbReference type="Pfam" id="PF22917">
    <property type="entry name" value="PRISE"/>
    <property type="match status" value="1"/>
</dbReference>